<dbReference type="Proteomes" id="UP001165121">
    <property type="component" value="Unassembled WGS sequence"/>
</dbReference>
<accession>A0A9W7D3X5</accession>
<gene>
    <name evidence="2" type="ORF">Pfra01_002376100</name>
</gene>
<proteinExistence type="predicted"/>
<reference evidence="2" key="1">
    <citation type="submission" date="2023-04" db="EMBL/GenBank/DDBJ databases">
        <title>Phytophthora fragariaefolia NBRC 109709.</title>
        <authorList>
            <person name="Ichikawa N."/>
            <person name="Sato H."/>
            <person name="Tonouchi N."/>
        </authorList>
    </citation>
    <scope>NUCLEOTIDE SEQUENCE</scope>
    <source>
        <strain evidence="2">NBRC 109709</strain>
    </source>
</reference>
<feature type="compositionally biased region" description="Low complexity" evidence="1">
    <location>
        <begin position="13"/>
        <end position="28"/>
    </location>
</feature>
<feature type="region of interest" description="Disordered" evidence="1">
    <location>
        <begin position="1"/>
        <end position="37"/>
    </location>
</feature>
<evidence type="ECO:0000313" key="2">
    <source>
        <dbReference type="EMBL" id="GMF56114.1"/>
    </source>
</evidence>
<name>A0A9W7D3X5_9STRA</name>
<feature type="compositionally biased region" description="Polar residues" evidence="1">
    <location>
        <begin position="1"/>
        <end position="12"/>
    </location>
</feature>
<protein>
    <submittedName>
        <fullName evidence="2">Unnamed protein product</fullName>
    </submittedName>
</protein>
<dbReference type="AlphaFoldDB" id="A0A9W7D3X5"/>
<evidence type="ECO:0000313" key="3">
    <source>
        <dbReference type="Proteomes" id="UP001165121"/>
    </source>
</evidence>
<feature type="compositionally biased region" description="Gly residues" evidence="1">
    <location>
        <begin position="151"/>
        <end position="170"/>
    </location>
</feature>
<evidence type="ECO:0000256" key="1">
    <source>
        <dbReference type="SAM" id="MobiDB-lite"/>
    </source>
</evidence>
<comment type="caution">
    <text evidence="2">The sequence shown here is derived from an EMBL/GenBank/DDBJ whole genome shotgun (WGS) entry which is preliminary data.</text>
</comment>
<organism evidence="2 3">
    <name type="scientific">Phytophthora fragariaefolia</name>
    <dbReference type="NCBI Taxonomy" id="1490495"/>
    <lineage>
        <taxon>Eukaryota</taxon>
        <taxon>Sar</taxon>
        <taxon>Stramenopiles</taxon>
        <taxon>Oomycota</taxon>
        <taxon>Peronosporomycetes</taxon>
        <taxon>Peronosporales</taxon>
        <taxon>Peronosporaceae</taxon>
        <taxon>Phytophthora</taxon>
    </lineage>
</organism>
<sequence>MSTNDGTGNANVQTAGNQTAGNQAAQQQPVLRSSTKGPHFEGAFELYRAELERSLDERDAWRVATEVEQRPTQLRNVGSEHAISDDEMARLLLMGVAVTHQDLVEQFDLPTRQGNPPTLQHVTNALRSRDERDKMVIGSPDSGVAMSMNSGGDGRGAGGGRGGRGSGGRGGGRKWLPMCYHCKKKGPLKRGCYHYKNEQAKVKAESKNTEVKPAESKEKKKSKVIEHMKFLHNGDNDNSDSEDDDLVGMVQSARISRNASEWMLDTGTTTHVCTSCDRFVSQKKSKATFKVWDGQVTSGVMSGEVVI</sequence>
<dbReference type="OrthoDB" id="119485at2759"/>
<feature type="region of interest" description="Disordered" evidence="1">
    <location>
        <begin position="140"/>
        <end position="171"/>
    </location>
</feature>
<keyword evidence="3" id="KW-1185">Reference proteome</keyword>
<dbReference type="EMBL" id="BSXT01003909">
    <property type="protein sequence ID" value="GMF56114.1"/>
    <property type="molecule type" value="Genomic_DNA"/>
</dbReference>